<comment type="caution">
    <text evidence="1">The sequence shown here is derived from an EMBL/GenBank/DDBJ whole genome shotgun (WGS) entry which is preliminary data.</text>
</comment>
<evidence type="ECO:0000313" key="2">
    <source>
        <dbReference type="Proteomes" id="UP001620626"/>
    </source>
</evidence>
<evidence type="ECO:0000313" key="1">
    <source>
        <dbReference type="EMBL" id="KAL3117444.1"/>
    </source>
</evidence>
<protein>
    <submittedName>
        <fullName evidence="1">Uncharacterized protein</fullName>
    </submittedName>
</protein>
<accession>A0ABD2LT19</accession>
<dbReference type="Proteomes" id="UP001620626">
    <property type="component" value="Unassembled WGS sequence"/>
</dbReference>
<gene>
    <name evidence="1" type="ORF">niasHT_004447</name>
</gene>
<dbReference type="EMBL" id="JBICBT010000323">
    <property type="protein sequence ID" value="KAL3117444.1"/>
    <property type="molecule type" value="Genomic_DNA"/>
</dbReference>
<proteinExistence type="predicted"/>
<organism evidence="1 2">
    <name type="scientific">Heterodera trifolii</name>
    <dbReference type="NCBI Taxonomy" id="157864"/>
    <lineage>
        <taxon>Eukaryota</taxon>
        <taxon>Metazoa</taxon>
        <taxon>Ecdysozoa</taxon>
        <taxon>Nematoda</taxon>
        <taxon>Chromadorea</taxon>
        <taxon>Rhabditida</taxon>
        <taxon>Tylenchina</taxon>
        <taxon>Tylenchomorpha</taxon>
        <taxon>Tylenchoidea</taxon>
        <taxon>Heteroderidae</taxon>
        <taxon>Heteroderinae</taxon>
        <taxon>Heterodera</taxon>
    </lineage>
</organism>
<keyword evidence="2" id="KW-1185">Reference proteome</keyword>
<name>A0ABD2LT19_9BILA</name>
<reference evidence="1 2" key="1">
    <citation type="submission" date="2024-10" db="EMBL/GenBank/DDBJ databases">
        <authorList>
            <person name="Kim D."/>
        </authorList>
    </citation>
    <scope>NUCLEOTIDE SEQUENCE [LARGE SCALE GENOMIC DNA]</scope>
    <source>
        <strain evidence="1">BH-2024</strain>
    </source>
</reference>
<dbReference type="AlphaFoldDB" id="A0ABD2LT19"/>
<sequence>MQQSENATKRNKEESRTDDLWQNAIFGGIFHNQKKVAEGKMIRGKWRRESRKWLLDGESGKDVDNTIHSFGRRRSARGEKRRAGWGRGGENCAVAADQQQLDLEQS</sequence>